<proteinExistence type="predicted"/>
<reference evidence="2" key="2">
    <citation type="submission" date="2024-02" db="EMBL/GenBank/DDBJ databases">
        <title>Comparative genomics of Cryptococcus and Kwoniella reveals pathogenesis evolution and contrasting modes of karyotype evolution via chromosome fusion or intercentromeric recombination.</title>
        <authorList>
            <person name="Coelho M.A."/>
            <person name="David-Palma M."/>
            <person name="Shea T."/>
            <person name="Bowers K."/>
            <person name="McGinley-Smith S."/>
            <person name="Mohammad A.W."/>
            <person name="Gnirke A."/>
            <person name="Yurkov A.M."/>
            <person name="Nowrousian M."/>
            <person name="Sun S."/>
            <person name="Cuomo C.A."/>
            <person name="Heitman J."/>
        </authorList>
    </citation>
    <scope>NUCLEOTIDE SEQUENCE</scope>
    <source>
        <strain evidence="2">CBS 10118</strain>
    </source>
</reference>
<name>A0AAJ8K566_9TREE</name>
<evidence type="ECO:0000313" key="2">
    <source>
        <dbReference type="EMBL" id="WVW81349.1"/>
    </source>
</evidence>
<dbReference type="KEGG" id="kbi:90824366"/>
<protein>
    <submittedName>
        <fullName evidence="2">Uncharacterized protein</fullName>
    </submittedName>
</protein>
<dbReference type="GeneID" id="90824366"/>
<feature type="region of interest" description="Disordered" evidence="1">
    <location>
        <begin position="1"/>
        <end position="67"/>
    </location>
</feature>
<reference evidence="2" key="1">
    <citation type="submission" date="2013-07" db="EMBL/GenBank/DDBJ databases">
        <authorList>
            <consortium name="The Broad Institute Genome Sequencing Platform"/>
            <person name="Cuomo C."/>
            <person name="Litvintseva A."/>
            <person name="Chen Y."/>
            <person name="Heitman J."/>
            <person name="Sun S."/>
            <person name="Springer D."/>
            <person name="Dromer F."/>
            <person name="Young S.K."/>
            <person name="Zeng Q."/>
            <person name="Gargeya S."/>
            <person name="Fitzgerald M."/>
            <person name="Abouelleil A."/>
            <person name="Alvarado L."/>
            <person name="Berlin A.M."/>
            <person name="Chapman S.B."/>
            <person name="Dewar J."/>
            <person name="Goldberg J."/>
            <person name="Griggs A."/>
            <person name="Gujja S."/>
            <person name="Hansen M."/>
            <person name="Howarth C."/>
            <person name="Imamovic A."/>
            <person name="Larimer J."/>
            <person name="McCowan C."/>
            <person name="Murphy C."/>
            <person name="Pearson M."/>
            <person name="Priest M."/>
            <person name="Roberts A."/>
            <person name="Saif S."/>
            <person name="Shea T."/>
            <person name="Sykes S."/>
            <person name="Wortman J."/>
            <person name="Nusbaum C."/>
            <person name="Birren B."/>
        </authorList>
    </citation>
    <scope>NUCLEOTIDE SEQUENCE</scope>
    <source>
        <strain evidence="2">CBS 10118</strain>
    </source>
</reference>
<dbReference type="RefSeq" id="XP_065725725.1">
    <property type="nucleotide sequence ID" value="XM_065869653.1"/>
</dbReference>
<keyword evidence="3" id="KW-1185">Reference proteome</keyword>
<organism evidence="2 3">
    <name type="scientific">Kwoniella bestiolae CBS 10118</name>
    <dbReference type="NCBI Taxonomy" id="1296100"/>
    <lineage>
        <taxon>Eukaryota</taxon>
        <taxon>Fungi</taxon>
        <taxon>Dikarya</taxon>
        <taxon>Basidiomycota</taxon>
        <taxon>Agaricomycotina</taxon>
        <taxon>Tremellomycetes</taxon>
        <taxon>Tremellales</taxon>
        <taxon>Cryptococcaceae</taxon>
        <taxon>Kwoniella</taxon>
    </lineage>
</organism>
<dbReference type="Proteomes" id="UP000092730">
    <property type="component" value="Chromosome 2"/>
</dbReference>
<evidence type="ECO:0000313" key="3">
    <source>
        <dbReference type="Proteomes" id="UP000092730"/>
    </source>
</evidence>
<evidence type="ECO:0000256" key="1">
    <source>
        <dbReference type="SAM" id="MobiDB-lite"/>
    </source>
</evidence>
<dbReference type="AlphaFoldDB" id="A0AAJ8K566"/>
<accession>A0AAJ8K566</accession>
<sequence length="67" mass="8451">MRWRRERWNEDNMTKLEERQGKGGGEGREGREAVWRRHKEKEARRRWKVEQRQDGARMSRRDREQDQ</sequence>
<gene>
    <name evidence="2" type="ORF">I302_103340</name>
</gene>
<dbReference type="EMBL" id="CP144542">
    <property type="protein sequence ID" value="WVW81349.1"/>
    <property type="molecule type" value="Genomic_DNA"/>
</dbReference>